<gene>
    <name evidence="1" type="ORF">ACAOBT_LOCUS24566</name>
</gene>
<evidence type="ECO:0000313" key="1">
    <source>
        <dbReference type="EMBL" id="CAH1998773.1"/>
    </source>
</evidence>
<accession>A0A9P0LRZ1</accession>
<sequence>MYLINQLLYEMKEDNTEKQPSSFFFSYLSPLLAHRNQLVLPKFNVKDLPKLIVCSKPLTTIDEENKESSHVLTNSVALLQLLDRYISIFKTVHHGKQDI</sequence>
<reference evidence="1" key="1">
    <citation type="submission" date="2022-03" db="EMBL/GenBank/DDBJ databases">
        <authorList>
            <person name="Sayadi A."/>
        </authorList>
    </citation>
    <scope>NUCLEOTIDE SEQUENCE</scope>
</reference>
<proteinExistence type="predicted"/>
<protein>
    <submittedName>
        <fullName evidence="1">Uncharacterized protein</fullName>
    </submittedName>
</protein>
<evidence type="ECO:0000313" key="2">
    <source>
        <dbReference type="Proteomes" id="UP001152888"/>
    </source>
</evidence>
<dbReference type="AlphaFoldDB" id="A0A9P0LRZ1"/>
<comment type="caution">
    <text evidence="1">The sequence shown here is derived from an EMBL/GenBank/DDBJ whole genome shotgun (WGS) entry which is preliminary data.</text>
</comment>
<dbReference type="EMBL" id="CAKOFQ010007340">
    <property type="protein sequence ID" value="CAH1998773.1"/>
    <property type="molecule type" value="Genomic_DNA"/>
</dbReference>
<name>A0A9P0LRZ1_ACAOB</name>
<organism evidence="1 2">
    <name type="scientific">Acanthoscelides obtectus</name>
    <name type="common">Bean weevil</name>
    <name type="synonym">Bruchus obtectus</name>
    <dbReference type="NCBI Taxonomy" id="200917"/>
    <lineage>
        <taxon>Eukaryota</taxon>
        <taxon>Metazoa</taxon>
        <taxon>Ecdysozoa</taxon>
        <taxon>Arthropoda</taxon>
        <taxon>Hexapoda</taxon>
        <taxon>Insecta</taxon>
        <taxon>Pterygota</taxon>
        <taxon>Neoptera</taxon>
        <taxon>Endopterygota</taxon>
        <taxon>Coleoptera</taxon>
        <taxon>Polyphaga</taxon>
        <taxon>Cucujiformia</taxon>
        <taxon>Chrysomeloidea</taxon>
        <taxon>Chrysomelidae</taxon>
        <taxon>Bruchinae</taxon>
        <taxon>Bruchini</taxon>
        <taxon>Acanthoscelides</taxon>
    </lineage>
</organism>
<dbReference type="OrthoDB" id="6159439at2759"/>
<keyword evidence="2" id="KW-1185">Reference proteome</keyword>
<dbReference type="Proteomes" id="UP001152888">
    <property type="component" value="Unassembled WGS sequence"/>
</dbReference>